<dbReference type="InterPro" id="IPR002125">
    <property type="entry name" value="CMP_dCMP_dom"/>
</dbReference>
<accession>A0A813STT6</accession>
<dbReference type="EMBL" id="CAJOBA010001981">
    <property type="protein sequence ID" value="CAF3623821.1"/>
    <property type="molecule type" value="Genomic_DNA"/>
</dbReference>
<dbReference type="Proteomes" id="UP000681722">
    <property type="component" value="Unassembled WGS sequence"/>
</dbReference>
<dbReference type="Proteomes" id="UP000677228">
    <property type="component" value="Unassembled WGS sequence"/>
</dbReference>
<dbReference type="PANTHER" id="PTHR11079:SF179">
    <property type="entry name" value="TRNA(ADENINE(34)) DEAMINASE, CHLOROPLASTIC"/>
    <property type="match status" value="1"/>
</dbReference>
<keyword evidence="6" id="KW-1185">Reference proteome</keyword>
<proteinExistence type="predicted"/>
<reference evidence="2" key="1">
    <citation type="submission" date="2021-02" db="EMBL/GenBank/DDBJ databases">
        <authorList>
            <person name="Nowell W R."/>
        </authorList>
    </citation>
    <scope>NUCLEOTIDE SEQUENCE</scope>
</reference>
<evidence type="ECO:0000259" key="1">
    <source>
        <dbReference type="PROSITE" id="PS51747"/>
    </source>
</evidence>
<dbReference type="EMBL" id="CAJNOQ010000446">
    <property type="protein sequence ID" value="CAF0802277.1"/>
    <property type="molecule type" value="Genomic_DNA"/>
</dbReference>
<dbReference type="SUPFAM" id="SSF53927">
    <property type="entry name" value="Cytidine deaminase-like"/>
    <property type="match status" value="1"/>
</dbReference>
<dbReference type="OrthoDB" id="408702at2759"/>
<evidence type="ECO:0000313" key="4">
    <source>
        <dbReference type="EMBL" id="CAF3587415.1"/>
    </source>
</evidence>
<evidence type="ECO:0000313" key="5">
    <source>
        <dbReference type="EMBL" id="CAF3623821.1"/>
    </source>
</evidence>
<dbReference type="GO" id="GO:0046872">
    <property type="term" value="F:metal ion binding"/>
    <property type="evidence" value="ECO:0007669"/>
    <property type="project" value="UniProtKB-KW"/>
</dbReference>
<name>A0A813STT6_9BILA</name>
<dbReference type="CDD" id="cd01285">
    <property type="entry name" value="nucleoside_deaminase"/>
    <property type="match status" value="1"/>
</dbReference>
<dbReference type="InterPro" id="IPR009097">
    <property type="entry name" value="Cyclic_Pdiesterase"/>
</dbReference>
<dbReference type="Gene3D" id="3.40.140.10">
    <property type="entry name" value="Cytidine Deaminase, domain 2"/>
    <property type="match status" value="1"/>
</dbReference>
<dbReference type="GO" id="GO:0002100">
    <property type="term" value="P:tRNA wobble adenosine to inosine editing"/>
    <property type="evidence" value="ECO:0007669"/>
    <property type="project" value="InterPro"/>
</dbReference>
<evidence type="ECO:0000313" key="2">
    <source>
        <dbReference type="EMBL" id="CAF0802277.1"/>
    </source>
</evidence>
<comment type="caution">
    <text evidence="2">The sequence shown here is derived from an EMBL/GenBank/DDBJ whole genome shotgun (WGS) entry which is preliminary data.</text>
</comment>
<evidence type="ECO:0000313" key="3">
    <source>
        <dbReference type="EMBL" id="CAF0838908.1"/>
    </source>
</evidence>
<dbReference type="EMBL" id="CAJNOK010001981">
    <property type="protein sequence ID" value="CAF0838908.1"/>
    <property type="molecule type" value="Genomic_DNA"/>
</dbReference>
<gene>
    <name evidence="2" type="ORF">GPM918_LOCUS3581</name>
    <name evidence="3" type="ORF">OVA965_LOCUS6539</name>
    <name evidence="4" type="ORF">SRO942_LOCUS3581</name>
    <name evidence="5" type="ORF">TMI583_LOCUS6535</name>
</gene>
<evidence type="ECO:0000313" key="6">
    <source>
        <dbReference type="Proteomes" id="UP000663829"/>
    </source>
</evidence>
<feature type="domain" description="CMP/dCMP-type deaminase" evidence="1">
    <location>
        <begin position="242"/>
        <end position="356"/>
    </location>
</feature>
<dbReference type="Gene3D" id="3.90.1140.10">
    <property type="entry name" value="Cyclic phosphodiesterase"/>
    <property type="match status" value="1"/>
</dbReference>
<dbReference type="Pfam" id="PF00383">
    <property type="entry name" value="dCMP_cyt_deam_1"/>
    <property type="match status" value="1"/>
</dbReference>
<dbReference type="GO" id="GO:0052717">
    <property type="term" value="F:tRNA-specific adenosine-34 deaminase activity"/>
    <property type="evidence" value="ECO:0007669"/>
    <property type="project" value="UniProtKB-EC"/>
</dbReference>
<organism evidence="2 6">
    <name type="scientific">Didymodactylos carnosus</name>
    <dbReference type="NCBI Taxonomy" id="1234261"/>
    <lineage>
        <taxon>Eukaryota</taxon>
        <taxon>Metazoa</taxon>
        <taxon>Spiralia</taxon>
        <taxon>Gnathifera</taxon>
        <taxon>Rotifera</taxon>
        <taxon>Eurotatoria</taxon>
        <taxon>Bdelloidea</taxon>
        <taxon>Philodinida</taxon>
        <taxon>Philodinidae</taxon>
        <taxon>Didymodactylos</taxon>
    </lineage>
</organism>
<dbReference type="PANTHER" id="PTHR11079">
    <property type="entry name" value="CYTOSINE DEAMINASE FAMILY MEMBER"/>
    <property type="match status" value="1"/>
</dbReference>
<dbReference type="InterPro" id="IPR016193">
    <property type="entry name" value="Cytidine_deaminase-like"/>
</dbReference>
<dbReference type="Proteomes" id="UP000682733">
    <property type="component" value="Unassembled WGS sequence"/>
</dbReference>
<dbReference type="AlphaFoldDB" id="A0A813STT6"/>
<sequence>MSYHRTGNMYIQFLYIEHMSKFLNNRLSLWLLPQKKSEVDILFKRLIEVYSKRNALDPFDAHVTLFSVKNRAEDEVIECVQNLVIASNSELFLTLTLLATELTNATKCVFALIHLNDQLRFLRQLTYDLVVKDNTQQQPFPYLPHSSIIYDINQRLSPLQREEIVELIGRTSLNGRSFLVDRLQLVDTTDNDHKKWKVIRTWQLNDLNLISLRSNIHIHACDEAKQKLLNSQEKYNTSIQDDSHDDYIRLCNALAMKTPAAAPCACLLVIEKQIVLTAVNTHVLSNDITKHSELNLISQASTLLSTEELKKCILYTNVQPCIMCHGAILLSNIPYVVYSLSNEKLGKIANGKSIFNTDILMYETKNEYQLLGPILEDETAEIHQNYFNTLFRIQAD</sequence>
<dbReference type="SUPFAM" id="SSF55144">
    <property type="entry name" value="LigT-like"/>
    <property type="match status" value="1"/>
</dbReference>
<dbReference type="EMBL" id="CAJOBC010000446">
    <property type="protein sequence ID" value="CAF3587415.1"/>
    <property type="molecule type" value="Genomic_DNA"/>
</dbReference>
<protein>
    <recommendedName>
        <fullName evidence="1">CMP/dCMP-type deaminase domain-containing protein</fullName>
    </recommendedName>
</protein>
<dbReference type="PROSITE" id="PS51747">
    <property type="entry name" value="CYT_DCMP_DEAMINASES_2"/>
    <property type="match status" value="1"/>
</dbReference>
<dbReference type="Proteomes" id="UP000663829">
    <property type="component" value="Unassembled WGS sequence"/>
</dbReference>